<comment type="caution">
    <text evidence="1">The sequence shown here is derived from an EMBL/GenBank/DDBJ whole genome shotgun (WGS) entry which is preliminary data.</text>
</comment>
<dbReference type="AlphaFoldDB" id="M2B463"/>
<protein>
    <submittedName>
        <fullName evidence="1">Uncharacterized protein</fullName>
    </submittedName>
</protein>
<sequence length="281" mass="30473">MRITLSKSNQFTRDNVSAQAVENPAAENSESGIGPPCILAWVGESSDPLALHAKAVCEQNADAVATYSSVASLLASPPRLPLSHVLLAQSDRSHFIDAGQIRDLKSVAPNAKVLRWLGPLVAPSVGLPGQEGWIESIGWRDSSQTLPLWLGGMDGSADLAEPTQGLIVVSQSWATADALFETIEAIAGELNQPVPVMTWRRDGLTRADRFTSAHVVWDDSVWRCSDAKPCKLASAVEGRRYRHIWMTGMASPSQIDDAYRSGVGAVWNKPTRRESIEALWH</sequence>
<organism evidence="1 2">
    <name type="scientific">Rhodopirellula europaea 6C</name>
    <dbReference type="NCBI Taxonomy" id="1263867"/>
    <lineage>
        <taxon>Bacteria</taxon>
        <taxon>Pseudomonadati</taxon>
        <taxon>Planctomycetota</taxon>
        <taxon>Planctomycetia</taxon>
        <taxon>Pirellulales</taxon>
        <taxon>Pirellulaceae</taxon>
        <taxon>Rhodopirellula</taxon>
    </lineage>
</organism>
<dbReference type="EMBL" id="ANMO01000111">
    <property type="protein sequence ID" value="EMB16979.1"/>
    <property type="molecule type" value="Genomic_DNA"/>
</dbReference>
<dbReference type="Proteomes" id="UP000011529">
    <property type="component" value="Unassembled WGS sequence"/>
</dbReference>
<reference evidence="1" key="2">
    <citation type="journal article" date="2013" name="Mar. Genomics">
        <title>Expression of sulfatases in Rhodopirellula baltica and the diversity of sulfatases in the genus Rhodopirellula.</title>
        <authorList>
            <person name="Wegner C.E."/>
            <person name="Richter-Heitmann T."/>
            <person name="Klindworth A."/>
            <person name="Klockow C."/>
            <person name="Richter M."/>
            <person name="Achstetter T."/>
            <person name="Glockner F.O."/>
            <person name="Harder J."/>
        </authorList>
    </citation>
    <scope>NUCLEOTIDE SEQUENCE [LARGE SCALE GENOMIC DNA]</scope>
    <source>
        <strain evidence="1">6C</strain>
    </source>
</reference>
<evidence type="ECO:0000313" key="1">
    <source>
        <dbReference type="EMBL" id="EMB16979.1"/>
    </source>
</evidence>
<proteinExistence type="predicted"/>
<keyword evidence="2" id="KW-1185">Reference proteome</keyword>
<gene>
    <name evidence="1" type="ORF">RE6C_02232</name>
</gene>
<dbReference type="RefSeq" id="WP_008656411.1">
    <property type="nucleotide sequence ID" value="NZ_ANMO01000111.1"/>
</dbReference>
<evidence type="ECO:0000313" key="2">
    <source>
        <dbReference type="Proteomes" id="UP000011529"/>
    </source>
</evidence>
<reference evidence="1" key="1">
    <citation type="submission" date="2012-11" db="EMBL/GenBank/DDBJ databases">
        <title>Permanent draft genomes of Rhodopirellula europaea strain SH398 and 6C.</title>
        <authorList>
            <person name="Richter M."/>
            <person name="Richter-Heitmann T."/>
            <person name="Frank C."/>
            <person name="Harder J."/>
            <person name="Glockner F.O."/>
        </authorList>
    </citation>
    <scope>NUCLEOTIDE SEQUENCE</scope>
    <source>
        <strain evidence="1">6C</strain>
    </source>
</reference>
<dbReference type="PATRIC" id="fig|1263867.3.peg.2373"/>
<name>M2B463_9BACT</name>
<accession>M2B463</accession>